<feature type="domain" description="Calcineurin-like phosphoesterase" evidence="11">
    <location>
        <begin position="1"/>
        <end position="198"/>
    </location>
</feature>
<comment type="cofactor">
    <cofactor evidence="10">
        <name>Mn(2+)</name>
        <dbReference type="ChEBI" id="CHEBI:29035"/>
    </cofactor>
    <text evidence="10">Binds 2 Mn(2+) ions per subunit in a binuclear metal center.</text>
</comment>
<feature type="binding site" evidence="10">
    <location>
        <position position="113"/>
    </location>
    <ligand>
        <name>Mn(2+)</name>
        <dbReference type="ChEBI" id="CHEBI:29035"/>
        <label>2</label>
    </ligand>
</feature>
<feature type="binding site" evidence="10">
    <location>
        <position position="194"/>
    </location>
    <ligand>
        <name>Mn(2+)</name>
        <dbReference type="ChEBI" id="CHEBI:29035"/>
        <label>2</label>
    </ligand>
</feature>
<evidence type="ECO:0000313" key="13">
    <source>
        <dbReference type="Proteomes" id="UP000316416"/>
    </source>
</evidence>
<feature type="binding site" evidence="10">
    <location>
        <position position="194"/>
    </location>
    <ligand>
        <name>substrate</name>
    </ligand>
</feature>
<dbReference type="InterPro" id="IPR004843">
    <property type="entry name" value="Calcineurin-like_PHP"/>
</dbReference>
<reference evidence="12" key="1">
    <citation type="submission" date="2021-07" db="EMBL/GenBank/DDBJ databases">
        <title>Shewanella sp. YLB-07 whole genome sequence.</title>
        <authorList>
            <person name="Yu L."/>
        </authorList>
    </citation>
    <scope>NUCLEOTIDE SEQUENCE</scope>
    <source>
        <strain evidence="12">YLB-08</strain>
    </source>
</reference>
<feature type="binding site" evidence="10">
    <location>
        <position position="78"/>
    </location>
    <ligand>
        <name>Mn(2+)</name>
        <dbReference type="ChEBI" id="CHEBI:29035"/>
        <label>2</label>
    </ligand>
</feature>
<keyword evidence="7 10" id="KW-0443">Lipid metabolism</keyword>
<dbReference type="InterPro" id="IPR010138">
    <property type="entry name" value="UDP-diacylglucosamine_Hdrlase"/>
</dbReference>
<feature type="binding site" evidence="10">
    <location>
        <position position="166"/>
    </location>
    <ligand>
        <name>substrate</name>
    </ligand>
</feature>
<dbReference type="Pfam" id="PF00149">
    <property type="entry name" value="Metallophos"/>
    <property type="match status" value="1"/>
</dbReference>
<dbReference type="PANTHER" id="PTHR34990">
    <property type="entry name" value="UDP-2,3-DIACYLGLUCOSAMINE HYDROLASE-RELATED"/>
    <property type="match status" value="1"/>
</dbReference>
<evidence type="ECO:0000256" key="4">
    <source>
        <dbReference type="ARBA" id="ARBA00022556"/>
    </source>
</evidence>
<name>A0ABX6V9Y8_9GAMM</name>
<proteinExistence type="inferred from homology"/>
<feature type="binding site" evidence="10">
    <location>
        <position position="41"/>
    </location>
    <ligand>
        <name>Mn(2+)</name>
        <dbReference type="ChEBI" id="CHEBI:29035"/>
        <label>1</label>
    </ligand>
</feature>
<dbReference type="EC" id="3.6.1.54" evidence="10"/>
<keyword evidence="3 10" id="KW-0997">Cell inner membrane</keyword>
<comment type="subcellular location">
    <subcellularLocation>
        <location evidence="10">Cell inner membrane</location>
        <topology evidence="10">Peripheral membrane protein</topology>
        <orientation evidence="10">Cytoplasmic side</orientation>
    </subcellularLocation>
</comment>
<feature type="binding site" evidence="10">
    <location>
        <position position="41"/>
    </location>
    <ligand>
        <name>Mn(2+)</name>
        <dbReference type="ChEBI" id="CHEBI:29035"/>
        <label>2</label>
    </ligand>
</feature>
<organism evidence="12 13">
    <name type="scientific">Shewanella eurypsychrophilus</name>
    <dbReference type="NCBI Taxonomy" id="2593656"/>
    <lineage>
        <taxon>Bacteria</taxon>
        <taxon>Pseudomonadati</taxon>
        <taxon>Pseudomonadota</taxon>
        <taxon>Gammaproteobacteria</taxon>
        <taxon>Alteromonadales</taxon>
        <taxon>Shewanellaceae</taxon>
        <taxon>Shewanella</taxon>
    </lineage>
</organism>
<gene>
    <name evidence="10" type="primary">lpxH</name>
    <name evidence="12" type="ORF">FM038_007560</name>
</gene>
<comment type="pathway">
    <text evidence="10">Glycolipid biosynthesis; lipid IV(A) biosynthesis; lipid IV(A) from (3R)-3-hydroxytetradecanoyl-[acyl-carrier-protein] and UDP-N-acetyl-alpha-D-glucosamine: step 4/6.</text>
</comment>
<dbReference type="NCBIfam" id="NF003743">
    <property type="entry name" value="PRK05340.1"/>
    <property type="match status" value="1"/>
</dbReference>
<dbReference type="GO" id="GO:0016787">
    <property type="term" value="F:hydrolase activity"/>
    <property type="evidence" value="ECO:0007669"/>
    <property type="project" value="UniProtKB-KW"/>
</dbReference>
<evidence type="ECO:0000256" key="3">
    <source>
        <dbReference type="ARBA" id="ARBA00022519"/>
    </source>
</evidence>
<evidence type="ECO:0000256" key="7">
    <source>
        <dbReference type="ARBA" id="ARBA00023098"/>
    </source>
</evidence>
<comment type="function">
    <text evidence="10">Hydrolyzes the pyrophosphate bond of UDP-2,3-diacylglucosamine to yield 2,3-diacylglucosamine 1-phosphate (lipid X) and UMP by catalyzing the attack of water at the alpha-P atom. Involved in the biosynthesis of lipid A, a phosphorylated glycolipid that anchors the lipopolysaccharide to the outer membrane of the cell.</text>
</comment>
<dbReference type="InterPro" id="IPR043461">
    <property type="entry name" value="LpxH-like"/>
</dbReference>
<dbReference type="SUPFAM" id="SSF56300">
    <property type="entry name" value="Metallo-dependent phosphatases"/>
    <property type="match status" value="1"/>
</dbReference>
<feature type="binding site" evidence="10">
    <location>
        <position position="8"/>
    </location>
    <ligand>
        <name>Mn(2+)</name>
        <dbReference type="ChEBI" id="CHEBI:29035"/>
        <label>1</label>
    </ligand>
</feature>
<evidence type="ECO:0000256" key="10">
    <source>
        <dbReference type="HAMAP-Rule" id="MF_00575"/>
    </source>
</evidence>
<evidence type="ECO:0000256" key="8">
    <source>
        <dbReference type="ARBA" id="ARBA00023136"/>
    </source>
</evidence>
<keyword evidence="8 10" id="KW-0472">Membrane</keyword>
<keyword evidence="2 10" id="KW-0444">Lipid biosynthesis</keyword>
<keyword evidence="5 10" id="KW-0479">Metal-binding</keyword>
<keyword evidence="4 10" id="KW-0441">Lipid A biosynthesis</keyword>
<evidence type="ECO:0000259" key="11">
    <source>
        <dbReference type="Pfam" id="PF00149"/>
    </source>
</evidence>
<evidence type="ECO:0000256" key="5">
    <source>
        <dbReference type="ARBA" id="ARBA00022723"/>
    </source>
</evidence>
<comment type="catalytic activity">
    <reaction evidence="10">
        <text>UDP-2-N,3-O-bis[(3R)-3-hydroxytetradecanoyl]-alpha-D-glucosamine + H2O = 2-N,3-O-bis[(3R)-3-hydroxytetradecanoyl]-alpha-D-glucosaminyl 1-phosphate + UMP + 2 H(+)</text>
        <dbReference type="Rhea" id="RHEA:25213"/>
        <dbReference type="ChEBI" id="CHEBI:15377"/>
        <dbReference type="ChEBI" id="CHEBI:15378"/>
        <dbReference type="ChEBI" id="CHEBI:57865"/>
        <dbReference type="ChEBI" id="CHEBI:57957"/>
        <dbReference type="ChEBI" id="CHEBI:78847"/>
        <dbReference type="EC" id="3.6.1.54"/>
    </reaction>
</comment>
<feature type="binding site" evidence="10">
    <location>
        <position position="121"/>
    </location>
    <ligand>
        <name>substrate</name>
    </ligand>
</feature>
<keyword evidence="1 10" id="KW-1003">Cell membrane</keyword>
<feature type="binding site" evidence="10">
    <location>
        <position position="10"/>
    </location>
    <ligand>
        <name>Mn(2+)</name>
        <dbReference type="ChEBI" id="CHEBI:29035"/>
        <label>1</label>
    </ligand>
</feature>
<comment type="similarity">
    <text evidence="10">Belongs to the LpxH family.</text>
</comment>
<dbReference type="CDD" id="cd07398">
    <property type="entry name" value="MPP_YbbF-LpxH"/>
    <property type="match status" value="1"/>
</dbReference>
<protein>
    <recommendedName>
        <fullName evidence="10">UDP-2,3-diacylglucosamine hydrolase</fullName>
        <ecNumber evidence="10">3.6.1.54</ecNumber>
    </recommendedName>
    <alternativeName>
        <fullName evidence="10">UDP-2,3-diacylglucosamine diphosphatase</fullName>
    </alternativeName>
</protein>
<dbReference type="Proteomes" id="UP000316416">
    <property type="component" value="Chromosome"/>
</dbReference>
<feature type="binding site" evidence="10">
    <location>
        <position position="163"/>
    </location>
    <ligand>
        <name>substrate</name>
    </ligand>
</feature>
<dbReference type="HAMAP" id="MF_00575">
    <property type="entry name" value="LpxH"/>
    <property type="match status" value="1"/>
</dbReference>
<keyword evidence="13" id="KW-1185">Reference proteome</keyword>
<feature type="binding site" evidence="10">
    <location>
        <position position="159"/>
    </location>
    <ligand>
        <name>substrate</name>
    </ligand>
</feature>
<keyword evidence="6 10" id="KW-0378">Hydrolase</keyword>
<dbReference type="EMBL" id="CP045503">
    <property type="protein sequence ID" value="QPG57309.1"/>
    <property type="molecule type" value="Genomic_DNA"/>
</dbReference>
<accession>A0ABX6V9Y8</accession>
<evidence type="ECO:0000256" key="1">
    <source>
        <dbReference type="ARBA" id="ARBA00022475"/>
    </source>
</evidence>
<evidence type="ECO:0000256" key="6">
    <source>
        <dbReference type="ARBA" id="ARBA00022801"/>
    </source>
</evidence>
<dbReference type="RefSeq" id="WP_142872672.1">
    <property type="nucleotide sequence ID" value="NZ_CP045503.2"/>
</dbReference>
<keyword evidence="9 10" id="KW-0464">Manganese</keyword>
<dbReference type="PANTHER" id="PTHR34990:SF1">
    <property type="entry name" value="UDP-2,3-DIACYLGLUCOSAMINE HYDROLASE"/>
    <property type="match status" value="1"/>
</dbReference>
<dbReference type="Gene3D" id="3.60.21.10">
    <property type="match status" value="1"/>
</dbReference>
<dbReference type="InterPro" id="IPR029052">
    <property type="entry name" value="Metallo-depent_PP-like"/>
</dbReference>
<evidence type="ECO:0000313" key="12">
    <source>
        <dbReference type="EMBL" id="QPG57309.1"/>
    </source>
</evidence>
<feature type="binding site" evidence="10">
    <location>
        <position position="196"/>
    </location>
    <ligand>
        <name>Mn(2+)</name>
        <dbReference type="ChEBI" id="CHEBI:29035"/>
        <label>1</label>
    </ligand>
</feature>
<evidence type="ECO:0000256" key="2">
    <source>
        <dbReference type="ARBA" id="ARBA00022516"/>
    </source>
</evidence>
<dbReference type="NCBIfam" id="TIGR01854">
    <property type="entry name" value="lipid_A_lpxH"/>
    <property type="match status" value="1"/>
</dbReference>
<feature type="binding site" evidence="10">
    <location>
        <begin position="78"/>
        <end position="79"/>
    </location>
    <ligand>
        <name>substrate</name>
    </ligand>
</feature>
<sequence length="244" mass="27711">MRTLFIGDLHLSADRPDITRAFNQFLDTQLDDAEALYILGDLFEVWIGDDIAEPFANELADKLHGISKKLPIYYIHGNRDFLIGSQYTTRSGMTLLPEVHILDLYGTATVILHGDSLCTLDKSYQRFRRFRNNPVVKWIYSHLPKSTRQNIANNIRAKSQASNVNKSNTIMDVENPAVGQLMNRCDATQMIHGHTHRPDIHHLGQNQAGIEKLRIVVGDWYEQGSVLSVSKDNLELTNLPFQAQ</sequence>
<evidence type="ECO:0000256" key="9">
    <source>
        <dbReference type="ARBA" id="ARBA00023211"/>
    </source>
</evidence>